<dbReference type="EMBL" id="AP029172">
    <property type="protein sequence ID" value="BFD47604.1"/>
    <property type="molecule type" value="Genomic_DNA"/>
</dbReference>
<evidence type="ECO:0000256" key="1">
    <source>
        <dbReference type="SAM" id="MobiDB-lite"/>
    </source>
</evidence>
<evidence type="ECO:0000313" key="2">
    <source>
        <dbReference type="EMBL" id="BFD47604.1"/>
    </source>
</evidence>
<proteinExistence type="predicted"/>
<accession>A0AAT9GD22</accession>
<organism evidence="2">
    <name type="scientific">Wolbachia endosymbiont of Sergentomyia squamirostris</name>
    <dbReference type="NCBI Taxonomy" id="3113640"/>
    <lineage>
        <taxon>Bacteria</taxon>
        <taxon>Pseudomonadati</taxon>
        <taxon>Pseudomonadota</taxon>
        <taxon>Alphaproteobacteria</taxon>
        <taxon>Rickettsiales</taxon>
        <taxon>Anaplasmataceae</taxon>
        <taxon>Wolbachieae</taxon>
        <taxon>Wolbachia</taxon>
    </lineage>
</organism>
<sequence length="810" mass="95120">MHKVDRSGSDEEYYDARSDESGSDLESIPTTSDFKQHTWKGNQPEKVTPHESQKVSVVGKVFSQDKKQHIKEKLEDGKLVYSGEFSYNDVDIKVHNKGSLLTSNQDNFVARTRVGNQERLDFTKPFTDVKRKLSEKLVITEVLKDALLDKRNEIYSNFKKFLLDRSNKTADNLECVEDLLQFSITLERYEKLKDLDTSILTDIADNKYISTELKGVTQGLLNIEKALRKRNKNFPKFDDSAQSSIKNLLGELQKIRNEWIECHRKFLRDKCTSYDSQLAYLMISNIDTLPEQQVLYISNKDINLFSDLANVMNEQFFSEFLDNLQDSLFRKVNEIRKYNSLKDFAPLTHPIYFYFCKSFQELILEISSKTDISVNDLFKKNEQGKWNLINTINWPSTSSLNHSLEQQYRFIFTLMKHFEPGCYSHKRKFEYKFELLQSSNDKTPWQSIKGWFVSGNKFSDIPEERLVWIYALDNAIAQLFSKESQECLALFKPLLEGYTSFIQETKDAHYESFRIATHNVIRFIAQTSPYLSKGISGIDQTILTKQIESIKKALSDKQSDNFRDLVDVYNEYWKNRQSILEKIPDKFPHERFKQDMEEIRQKLLNIISTVLDKKAKSQRLIKYFRSFNEFLEDLNSIEFSWFIKRTNDLIEKEVEWVNRDKKSCKVSDPENFIKKCKDIPNHYLIEITQDLLNSVSNLLEQKRWSDDDNVNAASELLSAIKKSFLYLKEQPNYMSFDIFKKESTGPFISVVDNSRSYEDFKKRIGIIGESFWYLRKQDEIGIEEALGLYRKENNSTVEIEKILRACLQTK</sequence>
<dbReference type="AlphaFoldDB" id="A0AAT9GD22"/>
<feature type="compositionally biased region" description="Basic and acidic residues" evidence="1">
    <location>
        <begin position="1"/>
        <end position="20"/>
    </location>
</feature>
<reference evidence="2" key="1">
    <citation type="submission" date="2024-01" db="EMBL/GenBank/DDBJ databases">
        <title>Sequencing the genomes of a sandfly, Sergentomyia squamirostris, and its two endosymbionts.</title>
        <authorList>
            <person name="Itokawa K."/>
            <person name="Sanjoba C."/>
        </authorList>
    </citation>
    <scope>NUCLEOTIDE SEQUENCE</scope>
    <source>
        <strain evidence="2">WSSQ</strain>
    </source>
</reference>
<gene>
    <name evidence="2" type="ORF">DMENIID0003_06780</name>
</gene>
<feature type="region of interest" description="Disordered" evidence="1">
    <location>
        <begin position="1"/>
        <end position="54"/>
    </location>
</feature>
<protein>
    <submittedName>
        <fullName evidence="2">Uncharacterized protein</fullName>
    </submittedName>
</protein>
<name>A0AAT9GD22_9RICK</name>